<comment type="caution">
    <text evidence="2">The sequence shown here is derived from an EMBL/GenBank/DDBJ whole genome shotgun (WGS) entry which is preliminary data.</text>
</comment>
<reference evidence="2 3" key="1">
    <citation type="journal article" date="2020" name="Phytopathology">
        <title>Genome Sequence Resources of Colletotrichum truncatum, C. plurivorum, C. musicola, and C. sojae: Four Species Pathogenic to Soybean (Glycine max).</title>
        <authorList>
            <person name="Rogerio F."/>
            <person name="Boufleur T.R."/>
            <person name="Ciampi-Guillardi M."/>
            <person name="Sukno S.A."/>
            <person name="Thon M.R."/>
            <person name="Massola Junior N.S."/>
            <person name="Baroncelli R."/>
        </authorList>
    </citation>
    <scope>NUCLEOTIDE SEQUENCE [LARGE SCALE GENOMIC DNA]</scope>
    <source>
        <strain evidence="2 3">LFN0009</strain>
    </source>
</reference>
<proteinExistence type="predicted"/>
<organism evidence="2 3">
    <name type="scientific">Colletotrichum sojae</name>
    <dbReference type="NCBI Taxonomy" id="2175907"/>
    <lineage>
        <taxon>Eukaryota</taxon>
        <taxon>Fungi</taxon>
        <taxon>Dikarya</taxon>
        <taxon>Ascomycota</taxon>
        <taxon>Pezizomycotina</taxon>
        <taxon>Sordariomycetes</taxon>
        <taxon>Hypocreomycetidae</taxon>
        <taxon>Glomerellales</taxon>
        <taxon>Glomerellaceae</taxon>
        <taxon>Colletotrichum</taxon>
        <taxon>Colletotrichum orchidearum species complex</taxon>
    </lineage>
</organism>
<feature type="compositionally biased region" description="Polar residues" evidence="1">
    <location>
        <begin position="46"/>
        <end position="55"/>
    </location>
</feature>
<feature type="region of interest" description="Disordered" evidence="1">
    <location>
        <begin position="269"/>
        <end position="312"/>
    </location>
</feature>
<feature type="region of interest" description="Disordered" evidence="1">
    <location>
        <begin position="1"/>
        <end position="79"/>
    </location>
</feature>
<accession>A0A8H6N4V8</accession>
<keyword evidence="3" id="KW-1185">Reference proteome</keyword>
<protein>
    <submittedName>
        <fullName evidence="2">Uncharacterized protein</fullName>
    </submittedName>
</protein>
<name>A0A8H6N4V8_9PEZI</name>
<evidence type="ECO:0000313" key="3">
    <source>
        <dbReference type="Proteomes" id="UP000652219"/>
    </source>
</evidence>
<feature type="region of interest" description="Disordered" evidence="1">
    <location>
        <begin position="151"/>
        <end position="174"/>
    </location>
</feature>
<sequence>MTSEDNENNKDDVRRVLWPSARPVTKVASGGETGGEAATPSRKQDTASLSFSSTPVDVENDLGSRNTGRRMLRPVSRLGRNGISNEGEVFGSGYPGNRFTAIGSTTNSLDISHEPMLLDGFDNTSTPKASGIQYGGETPRTSKALRLHAPDGIRSTSDDNASSPGAARSLNFDPSPKYYLALGTKGNKSANAARDYPEHNAATPPKPGHESDEFEAVPSRPHSVKAAQSVASEASEQHYSPEFAGEDQSPSIRPLRRRMESLNVRACPFEYPSTRPMGPRPFLAGETPQTPIKQAGKSKRVRGEFEKTVSLSGQDVAREREILSQYAAARKGSDHGEDDEDDENEEDTEDEDTPRASILNRHLQQ</sequence>
<evidence type="ECO:0000313" key="2">
    <source>
        <dbReference type="EMBL" id="KAF6819515.1"/>
    </source>
</evidence>
<feature type="compositionally biased region" description="Low complexity" evidence="1">
    <location>
        <begin position="224"/>
        <end position="234"/>
    </location>
</feature>
<feature type="compositionally biased region" description="Polar residues" evidence="1">
    <location>
        <begin position="154"/>
        <end position="163"/>
    </location>
</feature>
<dbReference type="EMBL" id="WIGN01000009">
    <property type="protein sequence ID" value="KAF6819515.1"/>
    <property type="molecule type" value="Genomic_DNA"/>
</dbReference>
<feature type="compositionally biased region" description="Acidic residues" evidence="1">
    <location>
        <begin position="336"/>
        <end position="352"/>
    </location>
</feature>
<feature type="region of interest" description="Disordered" evidence="1">
    <location>
        <begin position="325"/>
        <end position="365"/>
    </location>
</feature>
<dbReference type="Proteomes" id="UP000652219">
    <property type="component" value="Unassembled WGS sequence"/>
</dbReference>
<feature type="region of interest" description="Disordered" evidence="1">
    <location>
        <begin position="189"/>
        <end position="253"/>
    </location>
</feature>
<gene>
    <name evidence="2" type="ORF">CSOJ01_01258</name>
</gene>
<dbReference type="AlphaFoldDB" id="A0A8H6N4V8"/>
<evidence type="ECO:0000256" key="1">
    <source>
        <dbReference type="SAM" id="MobiDB-lite"/>
    </source>
</evidence>